<dbReference type="Gene3D" id="3.40.50.300">
    <property type="entry name" value="P-loop containing nucleotide triphosphate hydrolases"/>
    <property type="match status" value="1"/>
</dbReference>
<dbReference type="GO" id="GO:0006355">
    <property type="term" value="P:regulation of DNA-templated transcription"/>
    <property type="evidence" value="ECO:0007669"/>
    <property type="project" value="InterPro"/>
</dbReference>
<dbReference type="Gene3D" id="1.10.10.60">
    <property type="entry name" value="Homeodomain-like"/>
    <property type="match status" value="1"/>
</dbReference>
<dbReference type="PANTHER" id="PTHR32071">
    <property type="entry name" value="TRANSCRIPTIONAL REGULATORY PROTEIN"/>
    <property type="match status" value="1"/>
</dbReference>
<evidence type="ECO:0000256" key="3">
    <source>
        <dbReference type="ARBA" id="ARBA00023015"/>
    </source>
</evidence>
<keyword evidence="2" id="KW-0067">ATP-binding</keyword>
<evidence type="ECO:0000256" key="1">
    <source>
        <dbReference type="ARBA" id="ARBA00022741"/>
    </source>
</evidence>
<reference evidence="6" key="1">
    <citation type="journal article" date="2020" name="mSystems">
        <title>Genome- and Community-Level Interaction Insights into Carbon Utilization and Element Cycling Functions of Hydrothermarchaeota in Hydrothermal Sediment.</title>
        <authorList>
            <person name="Zhou Z."/>
            <person name="Liu Y."/>
            <person name="Xu W."/>
            <person name="Pan J."/>
            <person name="Luo Z.H."/>
            <person name="Li M."/>
        </authorList>
    </citation>
    <scope>NUCLEOTIDE SEQUENCE [LARGE SCALE GENOMIC DNA]</scope>
    <source>
        <strain evidence="6">HyVt-527</strain>
    </source>
</reference>
<evidence type="ECO:0000256" key="2">
    <source>
        <dbReference type="ARBA" id="ARBA00022840"/>
    </source>
</evidence>
<dbReference type="GO" id="GO:0005524">
    <property type="term" value="F:ATP binding"/>
    <property type="evidence" value="ECO:0007669"/>
    <property type="project" value="UniProtKB-KW"/>
</dbReference>
<dbReference type="SUPFAM" id="SSF46689">
    <property type="entry name" value="Homeodomain-like"/>
    <property type="match status" value="1"/>
</dbReference>
<dbReference type="PRINTS" id="PR01590">
    <property type="entry name" value="HTHFIS"/>
</dbReference>
<gene>
    <name evidence="6" type="ORF">ENJ89_06090</name>
</gene>
<dbReference type="InterPro" id="IPR058031">
    <property type="entry name" value="AAA_lid_NorR"/>
</dbReference>
<dbReference type="Pfam" id="PF25601">
    <property type="entry name" value="AAA_lid_14"/>
    <property type="match status" value="1"/>
</dbReference>
<name>A0A7V5PP91_CALAY</name>
<dbReference type="Pfam" id="PF00158">
    <property type="entry name" value="Sigma54_activat"/>
    <property type="match status" value="1"/>
</dbReference>
<keyword evidence="1" id="KW-0547">Nucleotide-binding</keyword>
<evidence type="ECO:0000256" key="4">
    <source>
        <dbReference type="ARBA" id="ARBA00023163"/>
    </source>
</evidence>
<dbReference type="AlphaFoldDB" id="A0A7V5PP91"/>
<dbReference type="Gene3D" id="1.10.8.60">
    <property type="match status" value="1"/>
</dbReference>
<dbReference type="EMBL" id="DROD01000416">
    <property type="protein sequence ID" value="HHJ52747.1"/>
    <property type="molecule type" value="Genomic_DNA"/>
</dbReference>
<feature type="non-terminal residue" evidence="6">
    <location>
        <position position="1"/>
    </location>
</feature>
<sequence length="357" mass="40423">GPRVYKVLDSKTAQNDLKDVVAELTESMSEHRYQTGSVSHNFDGLPYGLVGKHPSIIRINEFIQLVSKARYAPCLIRGESGSGKDLCAKLIHQANNIHDDLFFVKDCENSTTYKLLGDLFGVEDDSGVYGPKRKGLLEIYNGGTVVLNNIEKLPPGVQDKLLFYLEERAFKPMGGTRPVVSNVRVIGISQHNLEWFVKHQNFNPDLFYHLNAFEIDLPPLRDRGDDIITLAHFYRQYYNFLFGKSTLSFTPQVEQLLLEYHWPGNVKELKDAIERAVFIANSSQITSKELPGYFKSSTGNDAPGEDFLGNCSMREMERIHIEHVLSFTKGNKSKAASILEISRTTLREKIRQYGISE</sequence>
<dbReference type="InterPro" id="IPR027417">
    <property type="entry name" value="P-loop_NTPase"/>
</dbReference>
<organism evidence="6">
    <name type="scientific">Caldithrix abyssi</name>
    <dbReference type="NCBI Taxonomy" id="187145"/>
    <lineage>
        <taxon>Bacteria</taxon>
        <taxon>Pseudomonadati</taxon>
        <taxon>Calditrichota</taxon>
        <taxon>Calditrichia</taxon>
        <taxon>Calditrichales</taxon>
        <taxon>Calditrichaceae</taxon>
        <taxon>Caldithrix</taxon>
    </lineage>
</organism>
<comment type="caution">
    <text evidence="6">The sequence shown here is derived from an EMBL/GenBank/DDBJ whole genome shotgun (WGS) entry which is preliminary data.</text>
</comment>
<keyword evidence="3" id="KW-0805">Transcription regulation</keyword>
<evidence type="ECO:0000313" key="6">
    <source>
        <dbReference type="EMBL" id="HHJ52747.1"/>
    </source>
</evidence>
<dbReference type="Proteomes" id="UP000886124">
    <property type="component" value="Unassembled WGS sequence"/>
</dbReference>
<proteinExistence type="predicted"/>
<feature type="domain" description="Sigma-54 factor interaction" evidence="5">
    <location>
        <begin position="49"/>
        <end position="278"/>
    </location>
</feature>
<dbReference type="SUPFAM" id="SSF52540">
    <property type="entry name" value="P-loop containing nucleoside triphosphate hydrolases"/>
    <property type="match status" value="1"/>
</dbReference>
<protein>
    <submittedName>
        <fullName evidence="6">Sigma-54-dependent Fis family transcriptional regulator</fullName>
    </submittedName>
</protein>
<dbReference type="GO" id="GO:0043565">
    <property type="term" value="F:sequence-specific DNA binding"/>
    <property type="evidence" value="ECO:0007669"/>
    <property type="project" value="InterPro"/>
</dbReference>
<dbReference type="InterPro" id="IPR002197">
    <property type="entry name" value="HTH_Fis"/>
</dbReference>
<evidence type="ECO:0000259" key="5">
    <source>
        <dbReference type="PROSITE" id="PS50045"/>
    </source>
</evidence>
<dbReference type="InterPro" id="IPR002078">
    <property type="entry name" value="Sigma_54_int"/>
</dbReference>
<dbReference type="CDD" id="cd00009">
    <property type="entry name" value="AAA"/>
    <property type="match status" value="1"/>
</dbReference>
<dbReference type="PROSITE" id="PS50045">
    <property type="entry name" value="SIGMA54_INTERACT_4"/>
    <property type="match status" value="1"/>
</dbReference>
<keyword evidence="4" id="KW-0804">Transcription</keyword>
<accession>A0A7V5PP91</accession>
<dbReference type="Pfam" id="PF02954">
    <property type="entry name" value="HTH_8"/>
    <property type="match status" value="1"/>
</dbReference>
<dbReference type="InterPro" id="IPR009057">
    <property type="entry name" value="Homeodomain-like_sf"/>
</dbReference>